<protein>
    <recommendedName>
        <fullName evidence="4">Phage portal protein</fullName>
    </recommendedName>
</protein>
<feature type="compositionally biased region" description="Basic and acidic residues" evidence="1">
    <location>
        <begin position="512"/>
        <end position="526"/>
    </location>
</feature>
<accession>A0A246BIL9</accession>
<feature type="compositionally biased region" description="Basic and acidic residues" evidence="1">
    <location>
        <begin position="477"/>
        <end position="487"/>
    </location>
</feature>
<dbReference type="Proteomes" id="UP000197208">
    <property type="component" value="Unassembled WGS sequence"/>
</dbReference>
<keyword evidence="3" id="KW-1185">Reference proteome</keyword>
<gene>
    <name evidence="2" type="ORF">CBQ26_13715</name>
</gene>
<feature type="region of interest" description="Disordered" evidence="1">
    <location>
        <begin position="469"/>
        <end position="526"/>
    </location>
</feature>
<dbReference type="AlphaFoldDB" id="A0A246BIL9"/>
<evidence type="ECO:0008006" key="4">
    <source>
        <dbReference type="Google" id="ProtNLM"/>
    </source>
</evidence>
<organism evidence="2 3">
    <name type="scientific">Deinococcus indicus</name>
    <dbReference type="NCBI Taxonomy" id="223556"/>
    <lineage>
        <taxon>Bacteria</taxon>
        <taxon>Thermotogati</taxon>
        <taxon>Deinococcota</taxon>
        <taxon>Deinococci</taxon>
        <taxon>Deinococcales</taxon>
        <taxon>Deinococcaceae</taxon>
        <taxon>Deinococcus</taxon>
    </lineage>
</organism>
<reference evidence="2 3" key="1">
    <citation type="submission" date="2017-05" db="EMBL/GenBank/DDBJ databases">
        <title>De novo genome assembly of Deniococcus indicus strain DR1.</title>
        <authorList>
            <person name="Chauhan D."/>
            <person name="Yennamalli R.M."/>
            <person name="Priyadarshini R."/>
        </authorList>
    </citation>
    <scope>NUCLEOTIDE SEQUENCE [LARGE SCALE GENOMIC DNA]</scope>
    <source>
        <strain evidence="2 3">DR1</strain>
    </source>
</reference>
<evidence type="ECO:0000313" key="3">
    <source>
        <dbReference type="Proteomes" id="UP000197208"/>
    </source>
</evidence>
<comment type="caution">
    <text evidence="2">The sequence shown here is derived from an EMBL/GenBank/DDBJ whole genome shotgun (WGS) entry which is preliminary data.</text>
</comment>
<name>A0A246BIL9_9DEIO</name>
<dbReference type="EMBL" id="NHMK01000020">
    <property type="protein sequence ID" value="OWL95104.1"/>
    <property type="molecule type" value="Genomic_DNA"/>
</dbReference>
<evidence type="ECO:0000256" key="1">
    <source>
        <dbReference type="SAM" id="MobiDB-lite"/>
    </source>
</evidence>
<sequence length="526" mass="58222">MKYLTLNLLTASLGELRDAARSSLNATAQQARHMYSGHHLGAPIGGGEMNFDYWRGPMVRVPDEGTEADKRRAQGVVTEFQTALRRSFTSTNVLREVVRRDVHSSSARMSWTLMQPSNRPAPDGTRTALEQEADALASSWWNASTEQAIRRALTYARREGRGVLRFRIASGLFQASQDGTLRVKGNVTPTDIARYVRLECLEHPENARVWEDPDTLNRRAVYAYQDSAQRDCVEVSTVADDTGLTHLRVLRGDQQEAQGVALDLGGLVHYLELAADPLITPQFLQNQMAYNTTSTMILRNTELAGFLERYGINVEPPYEVVPDPDRPGQTRRVYRAPRTGAGSMVLWRQATYRKADAQGKYLGDEPLGKAEYGRFEPVSPAALITAAEHSQLNMYSEAGQVFVLMGKDATASGRSREVALADFGTAREDTVTLAQNAVKGVISTFLALVAALANQPRRYAQLDVQGTVRPRVIPPSPEDRRADREDVAAGVISRATARQRQDIDDPAQEDAQIEKERSLSAPETRP</sequence>
<dbReference type="RefSeq" id="WP_088249192.1">
    <property type="nucleotide sequence ID" value="NZ_NHMK01000020.1"/>
</dbReference>
<evidence type="ECO:0000313" key="2">
    <source>
        <dbReference type="EMBL" id="OWL95104.1"/>
    </source>
</evidence>
<dbReference type="OrthoDB" id="58921at2"/>
<proteinExistence type="predicted"/>